<dbReference type="EMBL" id="CAUYUJ010020190">
    <property type="protein sequence ID" value="CAK0896447.1"/>
    <property type="molecule type" value="Genomic_DNA"/>
</dbReference>
<evidence type="ECO:0000313" key="3">
    <source>
        <dbReference type="Proteomes" id="UP001189429"/>
    </source>
</evidence>
<protein>
    <submittedName>
        <fullName evidence="2">Uncharacterized protein</fullName>
    </submittedName>
</protein>
<proteinExistence type="predicted"/>
<dbReference type="Proteomes" id="UP001189429">
    <property type="component" value="Unassembled WGS sequence"/>
</dbReference>
<evidence type="ECO:0000256" key="1">
    <source>
        <dbReference type="SAM" id="MobiDB-lite"/>
    </source>
</evidence>
<dbReference type="InterPro" id="IPR036412">
    <property type="entry name" value="HAD-like_sf"/>
</dbReference>
<gene>
    <name evidence="2" type="ORF">PCOR1329_LOCUS74913</name>
</gene>
<accession>A0ABN9XAA4</accession>
<evidence type="ECO:0000313" key="2">
    <source>
        <dbReference type="EMBL" id="CAK0896447.1"/>
    </source>
</evidence>
<name>A0ABN9XAA4_9DINO</name>
<feature type="compositionally biased region" description="Basic and acidic residues" evidence="1">
    <location>
        <begin position="279"/>
        <end position="290"/>
    </location>
</feature>
<comment type="caution">
    <text evidence="2">The sequence shown here is derived from an EMBL/GenBank/DDBJ whole genome shotgun (WGS) entry which is preliminary data.</text>
</comment>
<feature type="region of interest" description="Disordered" evidence="1">
    <location>
        <begin position="265"/>
        <end position="290"/>
    </location>
</feature>
<reference evidence="2" key="1">
    <citation type="submission" date="2023-10" db="EMBL/GenBank/DDBJ databases">
        <authorList>
            <person name="Chen Y."/>
            <person name="Shah S."/>
            <person name="Dougan E. K."/>
            <person name="Thang M."/>
            <person name="Chan C."/>
        </authorList>
    </citation>
    <scope>NUCLEOTIDE SEQUENCE [LARGE SCALE GENOMIC DNA]</scope>
</reference>
<keyword evidence="3" id="KW-1185">Reference proteome</keyword>
<feature type="non-terminal residue" evidence="2">
    <location>
        <position position="290"/>
    </location>
</feature>
<dbReference type="SUPFAM" id="SSF56784">
    <property type="entry name" value="HAD-like"/>
    <property type="match status" value="1"/>
</dbReference>
<sequence>MAADGNQYILACNVLPVLSYRHARMCVLTHDQDPRRQLIRCIEHRMRRAGLTRYMVTPGGRSTIDICHHLVSKRSALLWLMRHLGLEGVDQLGEPMGVNTVYFGDEVVMHGNDLPVAEIPGIQVFAVNDMVSKVPFRTNIELPTAFSNFTGPEGTQAVLEHIADYAEGCFETGEAEPWPGESAILCWKKSRLQSRLQQRCQMLSSSSKAEPDSKITYRRLEAAVAALTALTRQGAGLDDFAQEVIDIADNIGRVAMQVKEKEFEDVEALAPRASRRTPLRGDSREDGLLE</sequence>
<organism evidence="2 3">
    <name type="scientific">Prorocentrum cordatum</name>
    <dbReference type="NCBI Taxonomy" id="2364126"/>
    <lineage>
        <taxon>Eukaryota</taxon>
        <taxon>Sar</taxon>
        <taxon>Alveolata</taxon>
        <taxon>Dinophyceae</taxon>
        <taxon>Prorocentrales</taxon>
        <taxon>Prorocentraceae</taxon>
        <taxon>Prorocentrum</taxon>
    </lineage>
</organism>